<reference evidence="9 10" key="1">
    <citation type="submission" date="2024-02" db="EMBL/GenBank/DDBJ databases">
        <title>complete genome of Flavobacterium ginsenosidimutans Str. YTB16.</title>
        <authorList>
            <person name="Wang Q."/>
        </authorList>
    </citation>
    <scope>NUCLEOTIDE SEQUENCE [LARGE SCALE GENOMIC DNA]</scope>
    <source>
        <strain evidence="9 10">YTB16</strain>
    </source>
</reference>
<dbReference type="NCBIfam" id="TIGR04056">
    <property type="entry name" value="OMP_RagA_SusC"/>
    <property type="match status" value="1"/>
</dbReference>
<dbReference type="InterPro" id="IPR008969">
    <property type="entry name" value="CarboxyPept-like_regulatory"/>
</dbReference>
<protein>
    <submittedName>
        <fullName evidence="9">SusC/RagA family TonB-linked outer membrane protein</fullName>
    </submittedName>
</protein>
<dbReference type="InterPro" id="IPR023997">
    <property type="entry name" value="TonB-dep_OMP_SusC/RagA_CS"/>
</dbReference>
<keyword evidence="3 7" id="KW-1134">Transmembrane beta strand</keyword>
<dbReference type="RefSeq" id="WP_338839222.1">
    <property type="nucleotide sequence ID" value="NZ_CP147988.1"/>
</dbReference>
<name>A0ABZ2Q637_9FLAO</name>
<evidence type="ECO:0000256" key="3">
    <source>
        <dbReference type="ARBA" id="ARBA00022452"/>
    </source>
</evidence>
<dbReference type="InterPro" id="IPR039426">
    <property type="entry name" value="TonB-dep_rcpt-like"/>
</dbReference>
<keyword evidence="10" id="KW-1185">Reference proteome</keyword>
<evidence type="ECO:0000256" key="6">
    <source>
        <dbReference type="ARBA" id="ARBA00023237"/>
    </source>
</evidence>
<dbReference type="Pfam" id="PF07715">
    <property type="entry name" value="Plug"/>
    <property type="match status" value="1"/>
</dbReference>
<dbReference type="SUPFAM" id="SSF56935">
    <property type="entry name" value="Porins"/>
    <property type="match status" value="1"/>
</dbReference>
<feature type="domain" description="TonB-dependent receptor plug" evidence="8">
    <location>
        <begin position="121"/>
        <end position="222"/>
    </location>
</feature>
<dbReference type="InterPro" id="IPR037066">
    <property type="entry name" value="Plug_dom_sf"/>
</dbReference>
<dbReference type="Gene3D" id="2.170.130.10">
    <property type="entry name" value="TonB-dependent receptor, plug domain"/>
    <property type="match status" value="1"/>
</dbReference>
<gene>
    <name evidence="9" type="ORF">V6624_15420</name>
</gene>
<accession>A0ABZ2Q637</accession>
<evidence type="ECO:0000313" key="9">
    <source>
        <dbReference type="EMBL" id="WXK48418.1"/>
    </source>
</evidence>
<evidence type="ECO:0000256" key="4">
    <source>
        <dbReference type="ARBA" id="ARBA00022692"/>
    </source>
</evidence>
<dbReference type="NCBIfam" id="TIGR04057">
    <property type="entry name" value="SusC_RagA_signa"/>
    <property type="match status" value="1"/>
</dbReference>
<evidence type="ECO:0000256" key="2">
    <source>
        <dbReference type="ARBA" id="ARBA00022448"/>
    </source>
</evidence>
<comment type="similarity">
    <text evidence="7">Belongs to the TonB-dependent receptor family.</text>
</comment>
<dbReference type="InterPro" id="IPR012910">
    <property type="entry name" value="Plug_dom"/>
</dbReference>
<dbReference type="Gene3D" id="2.40.170.20">
    <property type="entry name" value="TonB-dependent receptor, beta-barrel domain"/>
    <property type="match status" value="1"/>
</dbReference>
<evidence type="ECO:0000256" key="1">
    <source>
        <dbReference type="ARBA" id="ARBA00004571"/>
    </source>
</evidence>
<dbReference type="InterPro" id="IPR023996">
    <property type="entry name" value="TonB-dep_OMP_SusC/RagA"/>
</dbReference>
<comment type="subcellular location">
    <subcellularLocation>
        <location evidence="1 7">Cell outer membrane</location>
        <topology evidence="1 7">Multi-pass membrane protein</topology>
    </subcellularLocation>
</comment>
<keyword evidence="2 7" id="KW-0813">Transport</keyword>
<dbReference type="Pfam" id="PF13715">
    <property type="entry name" value="CarbopepD_reg_2"/>
    <property type="match status" value="1"/>
</dbReference>
<evidence type="ECO:0000256" key="5">
    <source>
        <dbReference type="ARBA" id="ARBA00023136"/>
    </source>
</evidence>
<keyword evidence="6 7" id="KW-0998">Cell outer membrane</keyword>
<keyword evidence="4 7" id="KW-0812">Transmembrane</keyword>
<sequence length="1070" mass="119888">MKHIIFTIYFFYITLFCVAQNNQYSPISVKIVDETNNPLTNSSVRLINAKGNIISNGNGIFTIFLTSNSDTLWVSYIGYRDEKVYITRADTSPIVITLKTAEATQLQEVVVNTGYQSLSKERATGSFEKIGEALIKRSVSTDILSRLEGVSSLNFNNRASGKSLSIRGSSTIMGNAAPLIVLDNFPYDGDINNINPNDIENITFLKDAAAASIWGVRAANGVIVITSKKGKYNRPATLDFSANLTYGSRPDLYYAPILGSSDFIELEQFLFDKGYYNATLNNARRPVVSPVIELLAQQRNGTLSYQVVNEQTENLKKNDVRRDLDKYFYQPSFNQQYALSYSGGSSKYNYILSAGWDKNNENLKRNGLERLTLRSENNLNPFKGLYLQAGIIFTQINRQNNNSGIQTVSSSPKGFYPYASLTDENGNSLAIPYEYRLAYIDTVGSGKLLDWKYRPLDELNMANNTSKQTDIRLNTGMQYKLDNGLGVEIRYQYEQQSGNSRNVYDPNSFTARNWVNLFSYRNGSTMGYRVPIGGILDLANSSMQSHVGRGQINYDKSWKSIHRISAIAGMEVRETHTTSNRNRTYGYNDDILTFGGINYTDLLPTYNNLRGTLRIPNPTDFGDNLLRFTSYYGNAGYTLMDRYTLSASLRKDASNLFGVSANQKGVPLWSSGVSWQINKEPFYKLDILPLLKLRMTYGYNGNVDNTLSALTTIRYGTNAYLTGLDYAYVFSPGNPELRWEKSAMLNIGLDFGFTNNRLSGSIDYYSRRGTDLIGQAPIDPTTGVLSPASEFLYKGNVANMKGNGLDIILHGNIIQGKFNWQSDAILNYTKNKVTNYQISSSATAANYVGYGLLVSPFVGNPVYGIYSYDWAGLDPENGDPQGYLNGEISKDYYSIISSAPSTLVYHGSAVPTVFGSIRNTLSYWNFSLSFNFMYKGGYYFRRSSIDYLALYANWRGGHADYLQRWQKPGDEQRTNVPSMPYPANSGRDAFYNNSTVLVGKGDHIRLQDINLCYTLSRNKKGKHIKQLQIYSYMNNLGILWRANKVGLDPDYYAGGFPLPLTVSLGCKASF</sequence>
<dbReference type="EMBL" id="CP147988">
    <property type="protein sequence ID" value="WXK48418.1"/>
    <property type="molecule type" value="Genomic_DNA"/>
</dbReference>
<organism evidence="9 10">
    <name type="scientific">Flavobacterium ginsenosidimutans</name>
    <dbReference type="NCBI Taxonomy" id="687844"/>
    <lineage>
        <taxon>Bacteria</taxon>
        <taxon>Pseudomonadati</taxon>
        <taxon>Bacteroidota</taxon>
        <taxon>Flavobacteriia</taxon>
        <taxon>Flavobacteriales</taxon>
        <taxon>Flavobacteriaceae</taxon>
        <taxon>Flavobacterium</taxon>
    </lineage>
</organism>
<dbReference type="InterPro" id="IPR036942">
    <property type="entry name" value="Beta-barrel_TonB_sf"/>
</dbReference>
<evidence type="ECO:0000259" key="8">
    <source>
        <dbReference type="Pfam" id="PF07715"/>
    </source>
</evidence>
<evidence type="ECO:0000256" key="7">
    <source>
        <dbReference type="PROSITE-ProRule" id="PRU01360"/>
    </source>
</evidence>
<keyword evidence="5 7" id="KW-0472">Membrane</keyword>
<evidence type="ECO:0000313" key="10">
    <source>
        <dbReference type="Proteomes" id="UP001447857"/>
    </source>
</evidence>
<proteinExistence type="inferred from homology"/>
<dbReference type="SUPFAM" id="SSF49464">
    <property type="entry name" value="Carboxypeptidase regulatory domain-like"/>
    <property type="match status" value="1"/>
</dbReference>
<dbReference type="PROSITE" id="PS52016">
    <property type="entry name" value="TONB_DEPENDENT_REC_3"/>
    <property type="match status" value="1"/>
</dbReference>
<dbReference type="Proteomes" id="UP001447857">
    <property type="component" value="Chromosome"/>
</dbReference>